<gene>
    <name evidence="3" type="ORF">D4100_18765</name>
</gene>
<organism evidence="3 4">
    <name type="scientific">Serratia inhibens</name>
    <dbReference type="NCBI Taxonomy" id="2338073"/>
    <lineage>
        <taxon>Bacteria</taxon>
        <taxon>Pseudomonadati</taxon>
        <taxon>Pseudomonadota</taxon>
        <taxon>Gammaproteobacteria</taxon>
        <taxon>Enterobacterales</taxon>
        <taxon>Yersiniaceae</taxon>
        <taxon>Serratia</taxon>
    </lineage>
</organism>
<dbReference type="SUPFAM" id="SSF56059">
    <property type="entry name" value="Glutathione synthetase ATP-binding domain-like"/>
    <property type="match status" value="1"/>
</dbReference>
<dbReference type="EMBL" id="QYYG01000006">
    <property type="protein sequence ID" value="RJF54527.1"/>
    <property type="molecule type" value="Genomic_DNA"/>
</dbReference>
<evidence type="ECO:0000259" key="2">
    <source>
        <dbReference type="Pfam" id="PF14403"/>
    </source>
</evidence>
<proteinExistence type="predicted"/>
<feature type="domain" description="Circularly permuted ATP-grasp type 2" evidence="2">
    <location>
        <begin position="90"/>
        <end position="471"/>
    </location>
</feature>
<dbReference type="InterPro" id="IPR025841">
    <property type="entry name" value="CP_ATPgrasp_2"/>
</dbReference>
<dbReference type="InterPro" id="IPR007296">
    <property type="entry name" value="DUF403"/>
</dbReference>
<name>A0AA92X203_9GAMM</name>
<dbReference type="PANTHER" id="PTHR34595">
    <property type="entry name" value="BLR5612 PROTEIN"/>
    <property type="match status" value="1"/>
</dbReference>
<dbReference type="InterPro" id="IPR051680">
    <property type="entry name" value="ATP-dep_Glu-Cys_Ligase-2"/>
</dbReference>
<comment type="caution">
    <text evidence="3">The sequence shown here is derived from an EMBL/GenBank/DDBJ whole genome shotgun (WGS) entry which is preliminary data.</text>
</comment>
<dbReference type="AlphaFoldDB" id="A0AA92X203"/>
<dbReference type="Gene3D" id="3.40.50.11290">
    <property type="match status" value="1"/>
</dbReference>
<dbReference type="Gene3D" id="3.30.1490.270">
    <property type="match status" value="1"/>
</dbReference>
<dbReference type="Pfam" id="PF04168">
    <property type="entry name" value="Alpha-E"/>
    <property type="match status" value="1"/>
</dbReference>
<feature type="domain" description="DUF403" evidence="1">
    <location>
        <begin position="519"/>
        <end position="826"/>
    </location>
</feature>
<reference evidence="3 4" key="1">
    <citation type="submission" date="2018-09" db="EMBL/GenBank/DDBJ databases">
        <title>Draft genome of a novel serratia sp. strain with antifungal activity.</title>
        <authorList>
            <person name="Dichmann S.I."/>
            <person name="Park B.P."/>
            <person name="Pathiraja D."/>
            <person name="Choi I.-G."/>
            <person name="Stougaard P."/>
            <person name="Hennessy R.C."/>
        </authorList>
    </citation>
    <scope>NUCLEOTIDE SEQUENCE [LARGE SCALE GENOMIC DNA]</scope>
    <source>
        <strain evidence="3 4">S40</strain>
    </source>
</reference>
<protein>
    <submittedName>
        <fullName evidence="3">Molybdopterin oxidoreductase</fullName>
    </submittedName>
</protein>
<accession>A0AA92X203</accession>
<keyword evidence="4" id="KW-1185">Reference proteome</keyword>
<evidence type="ECO:0000313" key="4">
    <source>
        <dbReference type="Proteomes" id="UP000284338"/>
    </source>
</evidence>
<evidence type="ECO:0000313" key="3">
    <source>
        <dbReference type="EMBL" id="RJF54527.1"/>
    </source>
</evidence>
<dbReference type="PANTHER" id="PTHR34595:SF2">
    <property type="entry name" value="BLR2978 PROTEIN"/>
    <property type="match status" value="1"/>
</dbReference>
<sequence>MENGNAKPMPQSLFARYRHSQAHYDELFAGEAIFRPHWQRFAAELAAYPDEQLQSRLNHVARQIFENGVTYNVYADPQGVKRPWELDLLPQIIPHDEWQQIESGIAQRAELMNRILADVYGEQTLLRDGLLPPALVHGHAGFLRPAHGIRCPGNVYLHLYAVDLARSADGRWWALADRAQAPSGAGYALENRTVISRAFPEQFRDLKVQRLNTFFRTLQQSLRHWAPFAAGDGEAPHIVVLTPGPYNETYFEHAYLARHLGFPLVEGQDLMVSQGRVWLKTLDGLQRVHVILRRQDDDFCDPLEARPDSSLGIPGLIQAAREGQVLIANALGSSLIETGALYGFLPNLSQQILGQPLLLPSVASWWCGENPARETVLENLPNLIIKGAFPQLRIRTCIAGDLSATELAQLKERIRARPYNYVAQELIGLSQAPGLSPRPPYQLQNHTTCLRVFAVATPDGYRVMPGGLTRISGPNSRQIVTMQQGGGSKDTWVLAPPSAPPPRPGVLAQELPPTGHTLSTRVIENLFWLGRYTERCDNIARLLRTTLTLRLDEDEGSEQQHKAVMQLCLHYGLLPNDEESPLEELPPQQLNTLLLEALFNPEIPQGFAGTLQQLLRIGFQLRERLSLDNWHILNRLAKDLEQRHQAQRWNLAEALAFLDQAIGHMMALSGFALDGMTRDMGWRFLSIGRRLERLQQVTYMLTLVLDDDQVRDAGLEWWLELCDSTITYRSSYPQRPDLATALPLLLTSPENPRSVMFLLKGLVEYLKKLTDQFGPFTEQAIFDLPEKIADLGHAGFAGGPQPLSESVSQLQLALDRLSDQISLRFFNHGPHYSTGNDE</sequence>
<evidence type="ECO:0000259" key="1">
    <source>
        <dbReference type="Pfam" id="PF04168"/>
    </source>
</evidence>
<dbReference type="Pfam" id="PF14403">
    <property type="entry name" value="CP_ATPgrasp_2"/>
    <property type="match status" value="1"/>
</dbReference>
<dbReference type="Proteomes" id="UP000284338">
    <property type="component" value="Unassembled WGS sequence"/>
</dbReference>